<keyword evidence="4" id="KW-1185">Reference proteome</keyword>
<feature type="domain" description="DUF2786" evidence="1">
    <location>
        <begin position="8"/>
        <end position="47"/>
    </location>
</feature>
<dbReference type="PIRSF" id="PIRSF028111">
    <property type="entry name" value="UCP028111"/>
    <property type="match status" value="1"/>
</dbReference>
<evidence type="ECO:0000313" key="3">
    <source>
        <dbReference type="EMBL" id="KGT87250.1"/>
    </source>
</evidence>
<accession>A0A0A3YKS3</accession>
<dbReference type="InterPro" id="IPR055592">
    <property type="entry name" value="DUF7168"/>
</dbReference>
<evidence type="ECO:0000259" key="1">
    <source>
        <dbReference type="Pfam" id="PF10979"/>
    </source>
</evidence>
<dbReference type="AlphaFoldDB" id="A0A0A3YKS3"/>
<dbReference type="STRING" id="371042.NG99_23595"/>
<reference evidence="3 4" key="1">
    <citation type="submission" date="2014-10" db="EMBL/GenBank/DDBJ databases">
        <title>Genome sequence of Erwinia typographi M043b.</title>
        <authorList>
            <person name="Chan K.-G."/>
            <person name="Tan W.-S."/>
        </authorList>
    </citation>
    <scope>NUCLEOTIDE SEQUENCE [LARGE SCALE GENOMIC DNA]</scope>
    <source>
        <strain evidence="3 4">M043b</strain>
    </source>
</reference>
<dbReference type="Pfam" id="PF10979">
    <property type="entry name" value="DUF2786"/>
    <property type="match status" value="1"/>
</dbReference>
<evidence type="ECO:0000259" key="2">
    <source>
        <dbReference type="Pfam" id="PF23771"/>
    </source>
</evidence>
<comment type="caution">
    <text evidence="3">The sequence shown here is derived from an EMBL/GenBank/DDBJ whole genome shotgun (WGS) entry which is preliminary data.</text>
</comment>
<dbReference type="eggNOG" id="ENOG5032SJJ">
    <property type="taxonomic scope" value="Bacteria"/>
</dbReference>
<proteinExistence type="predicted"/>
<dbReference type="InterPro" id="IPR016868">
    <property type="entry name" value="Phage_B3_Orf5"/>
</dbReference>
<feature type="domain" description="DUF7168" evidence="2">
    <location>
        <begin position="64"/>
        <end position="199"/>
    </location>
</feature>
<dbReference type="InterPro" id="IPR024498">
    <property type="entry name" value="DUF2786"/>
</dbReference>
<name>A0A0A3YKS3_9GAMM</name>
<evidence type="ECO:0000313" key="4">
    <source>
        <dbReference type="Proteomes" id="UP000030351"/>
    </source>
</evidence>
<dbReference type="Pfam" id="PF23771">
    <property type="entry name" value="DUF7168"/>
    <property type="match status" value="1"/>
</dbReference>
<gene>
    <name evidence="3" type="ORF">NG99_23595</name>
</gene>
<dbReference type="Proteomes" id="UP000030351">
    <property type="component" value="Unassembled WGS sequence"/>
</dbReference>
<organism evidence="3 4">
    <name type="scientific">Erwinia typographi</name>
    <dbReference type="NCBI Taxonomy" id="371042"/>
    <lineage>
        <taxon>Bacteria</taxon>
        <taxon>Pseudomonadati</taxon>
        <taxon>Pseudomonadota</taxon>
        <taxon>Gammaproteobacteria</taxon>
        <taxon>Enterobacterales</taxon>
        <taxon>Erwiniaceae</taxon>
        <taxon>Erwinia</taxon>
    </lineage>
</organism>
<protein>
    <submittedName>
        <fullName evidence="3">Uncharacterized protein</fullName>
    </submittedName>
</protein>
<sequence>MDASAKKKYLSKIQKLMRLAESTSSPAEAANALSKAQAFMKEHGLSESEVVFSEINTSQSKISPSDAERLPRYMGFLIMTIEKAFAVKCLVSWRLTPSFKRKRVVKFYGLDGRDIAAAYIFDVLTRQIKQSRKDFQDRHCGRFSPKNKAALADQFCEGWASGAYHAVKALVISDDQTSKMNAYAAKLRDEGVSEAKSRKSKGSGESSHAAYLGYKEGMHAKVFHGVEGDSNSPALIGMENGHA</sequence>
<dbReference type="EMBL" id="JRUQ01000076">
    <property type="protein sequence ID" value="KGT87250.1"/>
    <property type="molecule type" value="Genomic_DNA"/>
</dbReference>